<feature type="region of interest" description="Disordered" evidence="1">
    <location>
        <begin position="34"/>
        <end position="58"/>
    </location>
</feature>
<feature type="non-terminal residue" evidence="3">
    <location>
        <position position="58"/>
    </location>
</feature>
<protein>
    <recommendedName>
        <fullName evidence="5">MHC class I antigen</fullName>
    </recommendedName>
</protein>
<keyword evidence="4" id="KW-1185">Reference proteome</keyword>
<comment type="caution">
    <text evidence="3">The sequence shown here is derived from an EMBL/GenBank/DDBJ whole genome shotgun (WGS) entry which is preliminary data.</text>
</comment>
<evidence type="ECO:0000313" key="4">
    <source>
        <dbReference type="Proteomes" id="UP001558613"/>
    </source>
</evidence>
<dbReference type="EMBL" id="JAYMGO010000006">
    <property type="protein sequence ID" value="KAL1272484.1"/>
    <property type="molecule type" value="Genomic_DNA"/>
</dbReference>
<reference evidence="3 4" key="1">
    <citation type="submission" date="2023-09" db="EMBL/GenBank/DDBJ databases">
        <authorList>
            <person name="Wang M."/>
        </authorList>
    </citation>
    <scope>NUCLEOTIDE SEQUENCE [LARGE SCALE GENOMIC DNA]</scope>
    <source>
        <strain evidence="3">GT-2023</strain>
        <tissue evidence="3">Liver</tissue>
    </source>
</reference>
<proteinExistence type="predicted"/>
<sequence>MWRLRGSCRVGMLCLTLSALLIQPISCHPASHVETEHRGISATQRERRASGEPYWAYT</sequence>
<evidence type="ECO:0000256" key="2">
    <source>
        <dbReference type="SAM" id="SignalP"/>
    </source>
</evidence>
<keyword evidence="2" id="KW-0732">Signal</keyword>
<feature type="chain" id="PRO_5045044866" description="MHC class I antigen" evidence="2">
    <location>
        <begin position="28"/>
        <end position="58"/>
    </location>
</feature>
<name>A0ABR3N6H8_9TELE</name>
<organism evidence="3 4">
    <name type="scientific">Cirrhinus molitorella</name>
    <name type="common">mud carp</name>
    <dbReference type="NCBI Taxonomy" id="172907"/>
    <lineage>
        <taxon>Eukaryota</taxon>
        <taxon>Metazoa</taxon>
        <taxon>Chordata</taxon>
        <taxon>Craniata</taxon>
        <taxon>Vertebrata</taxon>
        <taxon>Euteleostomi</taxon>
        <taxon>Actinopterygii</taxon>
        <taxon>Neopterygii</taxon>
        <taxon>Teleostei</taxon>
        <taxon>Ostariophysi</taxon>
        <taxon>Cypriniformes</taxon>
        <taxon>Cyprinidae</taxon>
        <taxon>Labeoninae</taxon>
        <taxon>Labeonini</taxon>
        <taxon>Cirrhinus</taxon>
    </lineage>
</organism>
<feature type="signal peptide" evidence="2">
    <location>
        <begin position="1"/>
        <end position="27"/>
    </location>
</feature>
<evidence type="ECO:0000313" key="3">
    <source>
        <dbReference type="EMBL" id="KAL1272484.1"/>
    </source>
</evidence>
<evidence type="ECO:0000256" key="1">
    <source>
        <dbReference type="SAM" id="MobiDB-lite"/>
    </source>
</evidence>
<evidence type="ECO:0008006" key="5">
    <source>
        <dbReference type="Google" id="ProtNLM"/>
    </source>
</evidence>
<accession>A0ABR3N6H8</accession>
<feature type="compositionally biased region" description="Basic and acidic residues" evidence="1">
    <location>
        <begin position="34"/>
        <end position="50"/>
    </location>
</feature>
<dbReference type="Proteomes" id="UP001558613">
    <property type="component" value="Unassembled WGS sequence"/>
</dbReference>
<gene>
    <name evidence="3" type="ORF">QQF64_028346</name>
</gene>